<evidence type="ECO:0000313" key="3">
    <source>
        <dbReference type="EMBL" id="CAA7396010.1"/>
    </source>
</evidence>
<accession>A0A7I8KE12</accession>
<dbReference type="InterPro" id="IPR009072">
    <property type="entry name" value="Histone-fold"/>
</dbReference>
<evidence type="ECO:0000259" key="2">
    <source>
        <dbReference type="Pfam" id="PF16211"/>
    </source>
</evidence>
<dbReference type="OrthoDB" id="5918422at2759"/>
<dbReference type="EMBL" id="LR746268">
    <property type="protein sequence ID" value="CAA7396010.1"/>
    <property type="molecule type" value="Genomic_DNA"/>
</dbReference>
<name>A0A7I8KE12_SPIIN</name>
<evidence type="ECO:0000313" key="4">
    <source>
        <dbReference type="Proteomes" id="UP000663760"/>
    </source>
</evidence>
<dbReference type="SUPFAM" id="SSF47113">
    <property type="entry name" value="Histone-fold"/>
    <property type="match status" value="1"/>
</dbReference>
<dbReference type="Pfam" id="PF16211">
    <property type="entry name" value="Histone_H2A_C"/>
    <property type="match status" value="1"/>
</dbReference>
<reference evidence="3" key="1">
    <citation type="submission" date="2020-02" db="EMBL/GenBank/DDBJ databases">
        <authorList>
            <person name="Scholz U."/>
            <person name="Mascher M."/>
            <person name="Fiebig A."/>
        </authorList>
    </citation>
    <scope>NUCLEOTIDE SEQUENCE</scope>
</reference>
<dbReference type="Proteomes" id="UP000663760">
    <property type="component" value="Chromosome 5"/>
</dbReference>
<dbReference type="InterPro" id="IPR002119">
    <property type="entry name" value="Histone_H2A"/>
</dbReference>
<protein>
    <recommendedName>
        <fullName evidence="2">Histone H2A C-terminal domain-containing protein</fullName>
    </recommendedName>
</protein>
<dbReference type="GO" id="GO:0030527">
    <property type="term" value="F:structural constituent of chromatin"/>
    <property type="evidence" value="ECO:0007669"/>
    <property type="project" value="InterPro"/>
</dbReference>
<dbReference type="GO" id="GO:0000786">
    <property type="term" value="C:nucleosome"/>
    <property type="evidence" value="ECO:0007669"/>
    <property type="project" value="InterPro"/>
</dbReference>
<dbReference type="PRINTS" id="PR00620">
    <property type="entry name" value="HISTONEH2A"/>
</dbReference>
<feature type="domain" description="Histone H2A C-terminal" evidence="2">
    <location>
        <begin position="39"/>
        <end position="72"/>
    </location>
</feature>
<feature type="compositionally biased region" description="Basic and acidic residues" evidence="1">
    <location>
        <begin position="74"/>
        <end position="88"/>
    </location>
</feature>
<dbReference type="Gene3D" id="1.10.20.10">
    <property type="entry name" value="Histone, subunit A"/>
    <property type="match status" value="1"/>
</dbReference>
<organism evidence="3 4">
    <name type="scientific">Spirodela intermedia</name>
    <name type="common">Intermediate duckweed</name>
    <dbReference type="NCBI Taxonomy" id="51605"/>
    <lineage>
        <taxon>Eukaryota</taxon>
        <taxon>Viridiplantae</taxon>
        <taxon>Streptophyta</taxon>
        <taxon>Embryophyta</taxon>
        <taxon>Tracheophyta</taxon>
        <taxon>Spermatophyta</taxon>
        <taxon>Magnoliopsida</taxon>
        <taxon>Liliopsida</taxon>
        <taxon>Araceae</taxon>
        <taxon>Lemnoideae</taxon>
        <taxon>Spirodela</taxon>
    </lineage>
</organism>
<sequence length="109" mass="11740">MDRYAKRVGTDAQISLQSWSGSKEADHPLHLLLAVRNDEELARLFSGITIACGAVLPNIGEKLLPKKTATKAGSEPRSRIKSPMKDEVSSASHSITVMSDVPALRDSPS</sequence>
<dbReference type="GO" id="GO:0046982">
    <property type="term" value="F:protein heterodimerization activity"/>
    <property type="evidence" value="ECO:0007669"/>
    <property type="project" value="InterPro"/>
</dbReference>
<proteinExistence type="predicted"/>
<dbReference type="GO" id="GO:0003677">
    <property type="term" value="F:DNA binding"/>
    <property type="evidence" value="ECO:0007669"/>
    <property type="project" value="InterPro"/>
</dbReference>
<evidence type="ECO:0000256" key="1">
    <source>
        <dbReference type="SAM" id="MobiDB-lite"/>
    </source>
</evidence>
<gene>
    <name evidence="3" type="ORF">SI8410_05006673</name>
</gene>
<dbReference type="InterPro" id="IPR032454">
    <property type="entry name" value="Histone_H2A_C"/>
</dbReference>
<feature type="region of interest" description="Disordered" evidence="1">
    <location>
        <begin position="67"/>
        <end position="109"/>
    </location>
</feature>
<dbReference type="AlphaFoldDB" id="A0A7I8KE12"/>
<keyword evidence="4" id="KW-1185">Reference proteome</keyword>